<dbReference type="AlphaFoldDB" id="A0A382KZE6"/>
<sequence length="197" mass="22169">PATRDAFDAHVTGVGRFLATLMDKATIPPGSSGQTGPISLGRPVGFSDTEDPLVSFFVREAPPLLVWPRGLAPRIHCYLYFEDGEGLSLLWYSDLQEMERGEDGKPELEDEDDLFKTPISSLCEEVVYCYYGEEGADSDDFKEWEKESELEENAESGKFRLPAFVQLIFRQPKEDLERTVTIPVERMSPNGLSPDKR</sequence>
<reference evidence="1" key="1">
    <citation type="submission" date="2018-05" db="EMBL/GenBank/DDBJ databases">
        <authorList>
            <person name="Lanie J.A."/>
            <person name="Ng W.-L."/>
            <person name="Kazmierczak K.M."/>
            <person name="Andrzejewski T.M."/>
            <person name="Davidsen T.M."/>
            <person name="Wayne K.J."/>
            <person name="Tettelin H."/>
            <person name="Glass J.I."/>
            <person name="Rusch D."/>
            <person name="Podicherti R."/>
            <person name="Tsui H.-C.T."/>
            <person name="Winkler M.E."/>
        </authorList>
    </citation>
    <scope>NUCLEOTIDE SEQUENCE</scope>
</reference>
<organism evidence="1">
    <name type="scientific">marine metagenome</name>
    <dbReference type="NCBI Taxonomy" id="408172"/>
    <lineage>
        <taxon>unclassified sequences</taxon>
        <taxon>metagenomes</taxon>
        <taxon>ecological metagenomes</taxon>
    </lineage>
</organism>
<name>A0A382KZE6_9ZZZZ</name>
<protein>
    <submittedName>
        <fullName evidence="1">Uncharacterized protein</fullName>
    </submittedName>
</protein>
<accession>A0A382KZE6</accession>
<dbReference type="EMBL" id="UINC01083805">
    <property type="protein sequence ID" value="SVC29866.1"/>
    <property type="molecule type" value="Genomic_DNA"/>
</dbReference>
<proteinExistence type="predicted"/>
<evidence type="ECO:0000313" key="1">
    <source>
        <dbReference type="EMBL" id="SVC29866.1"/>
    </source>
</evidence>
<gene>
    <name evidence="1" type="ORF">METZ01_LOCUS282720</name>
</gene>
<feature type="non-terminal residue" evidence="1">
    <location>
        <position position="1"/>
    </location>
</feature>